<dbReference type="AlphaFoldDB" id="A0A0A9EE21"/>
<reference evidence="2" key="1">
    <citation type="submission" date="2014-09" db="EMBL/GenBank/DDBJ databases">
        <authorList>
            <person name="Magalhaes I.L.F."/>
            <person name="Oliveira U."/>
            <person name="Santos F.R."/>
            <person name="Vidigal T.H.D.A."/>
            <person name="Brescovit A.D."/>
            <person name="Santos A.J."/>
        </authorList>
    </citation>
    <scope>NUCLEOTIDE SEQUENCE</scope>
    <source>
        <tissue evidence="2">Shoot tissue taken approximately 20 cm above the soil surface</tissue>
    </source>
</reference>
<protein>
    <submittedName>
        <fullName evidence="2">SAPK4</fullName>
    </submittedName>
</protein>
<name>A0A0A9EE21_ARUDO</name>
<organism evidence="2">
    <name type="scientific">Arundo donax</name>
    <name type="common">Giant reed</name>
    <name type="synonym">Donax arundinaceus</name>
    <dbReference type="NCBI Taxonomy" id="35708"/>
    <lineage>
        <taxon>Eukaryota</taxon>
        <taxon>Viridiplantae</taxon>
        <taxon>Streptophyta</taxon>
        <taxon>Embryophyta</taxon>
        <taxon>Tracheophyta</taxon>
        <taxon>Spermatophyta</taxon>
        <taxon>Magnoliopsida</taxon>
        <taxon>Liliopsida</taxon>
        <taxon>Poales</taxon>
        <taxon>Poaceae</taxon>
        <taxon>PACMAD clade</taxon>
        <taxon>Arundinoideae</taxon>
        <taxon>Arundineae</taxon>
        <taxon>Arundo</taxon>
    </lineage>
</organism>
<feature type="compositionally biased region" description="Low complexity" evidence="1">
    <location>
        <begin position="45"/>
        <end position="62"/>
    </location>
</feature>
<evidence type="ECO:0000256" key="1">
    <source>
        <dbReference type="SAM" id="MobiDB-lite"/>
    </source>
</evidence>
<dbReference type="EMBL" id="GBRH01201805">
    <property type="protein sequence ID" value="JAD96090.1"/>
    <property type="molecule type" value="Transcribed_RNA"/>
</dbReference>
<accession>A0A0A9EE21</accession>
<proteinExistence type="predicted"/>
<reference evidence="2" key="2">
    <citation type="journal article" date="2015" name="Data Brief">
        <title>Shoot transcriptome of the giant reed, Arundo donax.</title>
        <authorList>
            <person name="Barrero R.A."/>
            <person name="Guerrero F.D."/>
            <person name="Moolhuijzen P."/>
            <person name="Goolsby J.A."/>
            <person name="Tidwell J."/>
            <person name="Bellgard S.E."/>
            <person name="Bellgard M.I."/>
        </authorList>
    </citation>
    <scope>NUCLEOTIDE SEQUENCE</scope>
    <source>
        <tissue evidence="2">Shoot tissue taken approximately 20 cm above the soil surface</tissue>
    </source>
</reference>
<sequence length="62" mass="6854">MISLYTFSSIRWPRSMHLTATSSRVSRLRISRATPKLPDPMSRTASYFSIPSSSASAPRPPG</sequence>
<feature type="region of interest" description="Disordered" evidence="1">
    <location>
        <begin position="34"/>
        <end position="62"/>
    </location>
</feature>
<evidence type="ECO:0000313" key="2">
    <source>
        <dbReference type="EMBL" id="JAD96090.1"/>
    </source>
</evidence>